<accession>A0ABS0RDF9</accession>
<dbReference type="RefSeq" id="WP_198277743.1">
    <property type="nucleotide sequence ID" value="NZ_BAAAIF010000018.1"/>
</dbReference>
<dbReference type="Gene3D" id="2.30.130.30">
    <property type="entry name" value="Hypothetical protein"/>
    <property type="match status" value="1"/>
</dbReference>
<dbReference type="InterPro" id="IPR015947">
    <property type="entry name" value="PUA-like_sf"/>
</dbReference>
<name>A0ABS0RDF9_9ACTN</name>
<dbReference type="Proteomes" id="UP000638849">
    <property type="component" value="Unassembled WGS sequence"/>
</dbReference>
<sequence>MLEPALPVRGLTVKQPWPWALLQPGGKDIENRTWPIPPALLGATVLLHAGQKVDRDALSDPRITALPDVPDLDDFVTGAIVAYGRLAECHQETGGCCAPWGDPTVLDPVFHWQIADLRAIDPIPYTGSLSLWHPRTDLDLSFLMNTPPKEEDSRVDEHRH</sequence>
<proteinExistence type="predicted"/>
<gene>
    <name evidence="1" type="ORF">JBF12_17415</name>
</gene>
<evidence type="ECO:0000313" key="2">
    <source>
        <dbReference type="Proteomes" id="UP000638849"/>
    </source>
</evidence>
<dbReference type="EMBL" id="JAEEAQ010000146">
    <property type="protein sequence ID" value="MBI0314737.1"/>
    <property type="molecule type" value="Genomic_DNA"/>
</dbReference>
<comment type="caution">
    <text evidence="1">The sequence shown here is derived from an EMBL/GenBank/DDBJ whole genome shotgun (WGS) entry which is preliminary data.</text>
</comment>
<dbReference type="SUPFAM" id="SSF88697">
    <property type="entry name" value="PUA domain-like"/>
    <property type="match status" value="1"/>
</dbReference>
<organism evidence="1 2">
    <name type="scientific">Streptomyces javensis</name>
    <dbReference type="NCBI Taxonomy" id="114698"/>
    <lineage>
        <taxon>Bacteria</taxon>
        <taxon>Bacillati</taxon>
        <taxon>Actinomycetota</taxon>
        <taxon>Actinomycetes</taxon>
        <taxon>Kitasatosporales</taxon>
        <taxon>Streptomycetaceae</taxon>
        <taxon>Streptomyces</taxon>
        <taxon>Streptomyces violaceusniger group</taxon>
    </lineage>
</organism>
<reference evidence="1 2" key="1">
    <citation type="submission" date="2020-12" db="EMBL/GenBank/DDBJ databases">
        <authorList>
            <person name="Kusuma A.B."/>
            <person name="Nouioui I."/>
            <person name="Goodfellow M."/>
        </authorList>
    </citation>
    <scope>NUCLEOTIDE SEQUENCE [LARGE SCALE GENOMIC DNA]</scope>
    <source>
        <strain evidence="1 2">DSM 41764</strain>
    </source>
</reference>
<keyword evidence="2" id="KW-1185">Reference proteome</keyword>
<protein>
    <recommendedName>
        <fullName evidence="3">ASCH domain-containing protein</fullName>
    </recommendedName>
</protein>
<evidence type="ECO:0000313" key="1">
    <source>
        <dbReference type="EMBL" id="MBI0314737.1"/>
    </source>
</evidence>
<evidence type="ECO:0008006" key="3">
    <source>
        <dbReference type="Google" id="ProtNLM"/>
    </source>
</evidence>